<evidence type="ECO:0000313" key="7">
    <source>
        <dbReference type="EMBL" id="KAL3502746.1"/>
    </source>
</evidence>
<dbReference type="InterPro" id="IPR037796">
    <property type="entry name" value="TAF6"/>
</dbReference>
<evidence type="ECO:0000256" key="1">
    <source>
        <dbReference type="ARBA" id="ARBA00004123"/>
    </source>
</evidence>
<protein>
    <recommendedName>
        <fullName evidence="6">TATA box binding protein associated factor (TAF) histone-like fold domain-containing protein</fullName>
    </recommendedName>
</protein>
<evidence type="ECO:0000256" key="5">
    <source>
        <dbReference type="ARBA" id="ARBA00023242"/>
    </source>
</evidence>
<dbReference type="Pfam" id="PF02969">
    <property type="entry name" value="TAF"/>
    <property type="match status" value="1"/>
</dbReference>
<dbReference type="GO" id="GO:0005634">
    <property type="term" value="C:nucleus"/>
    <property type="evidence" value="ECO:0007669"/>
    <property type="project" value="UniProtKB-SubCell"/>
</dbReference>
<evidence type="ECO:0000256" key="4">
    <source>
        <dbReference type="ARBA" id="ARBA00023163"/>
    </source>
</evidence>
<reference evidence="7 8" key="1">
    <citation type="submission" date="2024-11" db="EMBL/GenBank/DDBJ databases">
        <title>A near-complete genome assembly of Cinchona calisaya.</title>
        <authorList>
            <person name="Lian D.C."/>
            <person name="Zhao X.W."/>
            <person name="Wei L."/>
        </authorList>
    </citation>
    <scope>NUCLEOTIDE SEQUENCE [LARGE SCALE GENOMIC DNA]</scope>
    <source>
        <tissue evidence="7">Nenye</tissue>
    </source>
</reference>
<keyword evidence="8" id="KW-1185">Reference proteome</keyword>
<sequence length="140" mass="15623">MSIVTTETIEFTAQSVGINSLSPDGSLALAPDVEYRLREIMQEAIKCMRHSKRNLLTTEDVDSALRLRNVEPIYGFASADPLQFRRALGHKDLFYIDDKDVDFKDVIEAPLPKAPLESSVLCHWLAIEGVQPAIPENAPE</sequence>
<keyword evidence="4" id="KW-0804">Transcription</keyword>
<keyword evidence="5" id="KW-0539">Nucleus</keyword>
<evidence type="ECO:0000256" key="2">
    <source>
        <dbReference type="ARBA" id="ARBA00007688"/>
    </source>
</evidence>
<gene>
    <name evidence="7" type="ORF">ACH5RR_037195</name>
</gene>
<dbReference type="SUPFAM" id="SSF47113">
    <property type="entry name" value="Histone-fold"/>
    <property type="match status" value="1"/>
</dbReference>
<dbReference type="PANTHER" id="PTHR10221">
    <property type="entry name" value="TRANSCRIPTION INITIATION FACTOR TFIID SUBUNIT 6"/>
    <property type="match status" value="1"/>
</dbReference>
<dbReference type="FunFam" id="1.10.20.10:FF:000046">
    <property type="entry name" value="transcription initiation factor TFIID subunit 6"/>
    <property type="match status" value="1"/>
</dbReference>
<comment type="subcellular location">
    <subcellularLocation>
        <location evidence="1">Nucleus</location>
    </subcellularLocation>
</comment>
<evidence type="ECO:0000259" key="6">
    <source>
        <dbReference type="SMART" id="SM00803"/>
    </source>
</evidence>
<accession>A0ABD2Y5F2</accession>
<dbReference type="Proteomes" id="UP001630127">
    <property type="component" value="Unassembled WGS sequence"/>
</dbReference>
<evidence type="ECO:0000256" key="3">
    <source>
        <dbReference type="ARBA" id="ARBA00023015"/>
    </source>
</evidence>
<name>A0ABD2Y5F2_9GENT</name>
<comment type="similarity">
    <text evidence="2">Belongs to the TAF6 family.</text>
</comment>
<comment type="caution">
    <text evidence="7">The sequence shown here is derived from an EMBL/GenBank/DDBJ whole genome shotgun (WGS) entry which is preliminary data.</text>
</comment>
<dbReference type="Gene3D" id="1.10.20.10">
    <property type="entry name" value="Histone, subunit A"/>
    <property type="match status" value="1"/>
</dbReference>
<organism evidence="7 8">
    <name type="scientific">Cinchona calisaya</name>
    <dbReference type="NCBI Taxonomy" id="153742"/>
    <lineage>
        <taxon>Eukaryota</taxon>
        <taxon>Viridiplantae</taxon>
        <taxon>Streptophyta</taxon>
        <taxon>Embryophyta</taxon>
        <taxon>Tracheophyta</taxon>
        <taxon>Spermatophyta</taxon>
        <taxon>Magnoliopsida</taxon>
        <taxon>eudicotyledons</taxon>
        <taxon>Gunneridae</taxon>
        <taxon>Pentapetalae</taxon>
        <taxon>asterids</taxon>
        <taxon>lamiids</taxon>
        <taxon>Gentianales</taxon>
        <taxon>Rubiaceae</taxon>
        <taxon>Cinchonoideae</taxon>
        <taxon>Cinchoneae</taxon>
        <taxon>Cinchona</taxon>
    </lineage>
</organism>
<dbReference type="AlphaFoldDB" id="A0ABD2Y5F2"/>
<dbReference type="EMBL" id="JBJUIK010000015">
    <property type="protein sequence ID" value="KAL3502746.1"/>
    <property type="molecule type" value="Genomic_DNA"/>
</dbReference>
<dbReference type="InterPro" id="IPR004823">
    <property type="entry name" value="TAF_TATA-bd_Histone-like_dom"/>
</dbReference>
<dbReference type="SMART" id="SM00803">
    <property type="entry name" value="TAF"/>
    <property type="match status" value="1"/>
</dbReference>
<dbReference type="CDD" id="cd22931">
    <property type="entry name" value="HFD_TAF6"/>
    <property type="match status" value="1"/>
</dbReference>
<dbReference type="PANTHER" id="PTHR10221:SF13">
    <property type="entry name" value="TRANSCRIPTION INITIATION FACTOR TFIID SUBUNIT 6"/>
    <property type="match status" value="1"/>
</dbReference>
<dbReference type="InterPro" id="IPR009072">
    <property type="entry name" value="Histone-fold"/>
</dbReference>
<evidence type="ECO:0000313" key="8">
    <source>
        <dbReference type="Proteomes" id="UP001630127"/>
    </source>
</evidence>
<proteinExistence type="inferred from homology"/>
<keyword evidence="3" id="KW-0805">Transcription regulation</keyword>
<feature type="domain" description="TATA box binding protein associated factor (TAF) histone-like fold" evidence="6">
    <location>
        <begin position="2"/>
        <end position="68"/>
    </location>
</feature>